<dbReference type="NCBIfam" id="TIGR01414">
    <property type="entry name" value="autotrans_barl"/>
    <property type="match status" value="1"/>
</dbReference>
<keyword evidence="5" id="KW-1185">Reference proteome</keyword>
<dbReference type="InterPro" id="IPR006315">
    <property type="entry name" value="OM_autotransptr_brl_dom"/>
</dbReference>
<dbReference type="RefSeq" id="WP_058527155.1">
    <property type="nucleotide sequence ID" value="NZ_CAAAHY010000014.1"/>
</dbReference>
<evidence type="ECO:0000256" key="1">
    <source>
        <dbReference type="ARBA" id="ARBA00022729"/>
    </source>
</evidence>
<dbReference type="Gene3D" id="2.40.160.20">
    <property type="match status" value="1"/>
</dbReference>
<dbReference type="PATRIC" id="fig|448.7.peg.2110"/>
<keyword evidence="1 2" id="KW-0732">Signal</keyword>
<feature type="chain" id="PRO_5006913171" evidence="2">
    <location>
        <begin position="19"/>
        <end position="212"/>
    </location>
</feature>
<feature type="signal peptide" evidence="2">
    <location>
        <begin position="1"/>
        <end position="18"/>
    </location>
</feature>
<dbReference type="InterPro" id="IPR011250">
    <property type="entry name" value="OMP/PagP_B-barrel"/>
</dbReference>
<name>A0A0W0TKJ7_LEGER</name>
<reference evidence="4 5" key="1">
    <citation type="submission" date="2015-11" db="EMBL/GenBank/DDBJ databases">
        <title>Genomic analysis of 38 Legionella species identifies large and diverse effector repertoires.</title>
        <authorList>
            <person name="Burstein D."/>
            <person name="Amaro F."/>
            <person name="Zusman T."/>
            <person name="Lifshitz Z."/>
            <person name="Cohen O."/>
            <person name="Gilbert J.A."/>
            <person name="Pupko T."/>
            <person name="Shuman H.A."/>
            <person name="Segal G."/>
        </authorList>
    </citation>
    <scope>NUCLEOTIDE SEQUENCE [LARGE SCALE GENOMIC DNA]</scope>
    <source>
        <strain evidence="4 5">SE-32A-C8</strain>
    </source>
</reference>
<sequence>MRTALLSAALLTSSAAFSAIPVDGWYASVFGGYSYLPDNVSTAKYGLFYSDASYTSGFNAGGRIGYKSSPLRYEAELTYIEADTRKFDVNFVSQTGVSGEAIATALMANVYYDFPEIVPAIEPYLGAGLGYAWVETTLKSSGPFGPNRFKDSNNVFAYQATAGLTYNFAENYSVDAGYRYFATQRVSAFNKTFQAHLASVGVTYRFDVANYK</sequence>
<dbReference type="EMBL" id="LNYA01000032">
    <property type="protein sequence ID" value="KTC95717.1"/>
    <property type="molecule type" value="Genomic_DNA"/>
</dbReference>
<protein>
    <submittedName>
        <fullName evidence="4">Opacity protein-like surface antigen</fullName>
    </submittedName>
</protein>
<dbReference type="AlphaFoldDB" id="A0A0W0TKJ7"/>
<organism evidence="4 5">
    <name type="scientific">Legionella erythra</name>
    <dbReference type="NCBI Taxonomy" id="448"/>
    <lineage>
        <taxon>Bacteria</taxon>
        <taxon>Pseudomonadati</taxon>
        <taxon>Pseudomonadota</taxon>
        <taxon>Gammaproteobacteria</taxon>
        <taxon>Legionellales</taxon>
        <taxon>Legionellaceae</taxon>
        <taxon>Legionella</taxon>
    </lineage>
</organism>
<gene>
    <name evidence="4" type="ORF">Lery_2012</name>
</gene>
<comment type="caution">
    <text evidence="4">The sequence shown here is derived from an EMBL/GenBank/DDBJ whole genome shotgun (WGS) entry which is preliminary data.</text>
</comment>
<dbReference type="InterPro" id="IPR027385">
    <property type="entry name" value="Beta-barrel_OMP"/>
</dbReference>
<dbReference type="Pfam" id="PF13505">
    <property type="entry name" value="OMP_b-brl"/>
    <property type="match status" value="1"/>
</dbReference>
<dbReference type="SUPFAM" id="SSF56925">
    <property type="entry name" value="OMPA-like"/>
    <property type="match status" value="1"/>
</dbReference>
<dbReference type="GO" id="GO:0019867">
    <property type="term" value="C:outer membrane"/>
    <property type="evidence" value="ECO:0007669"/>
    <property type="project" value="InterPro"/>
</dbReference>
<evidence type="ECO:0000259" key="3">
    <source>
        <dbReference type="Pfam" id="PF13505"/>
    </source>
</evidence>
<evidence type="ECO:0000313" key="5">
    <source>
        <dbReference type="Proteomes" id="UP000054773"/>
    </source>
</evidence>
<feature type="domain" description="Outer membrane protein beta-barrel" evidence="3">
    <location>
        <begin position="5"/>
        <end position="206"/>
    </location>
</feature>
<dbReference type="Proteomes" id="UP000054773">
    <property type="component" value="Unassembled WGS sequence"/>
</dbReference>
<accession>A0A0W0TKJ7</accession>
<proteinExistence type="predicted"/>
<dbReference type="OrthoDB" id="5653282at2"/>
<evidence type="ECO:0000313" key="4">
    <source>
        <dbReference type="EMBL" id="KTC95717.1"/>
    </source>
</evidence>
<evidence type="ECO:0000256" key="2">
    <source>
        <dbReference type="SAM" id="SignalP"/>
    </source>
</evidence>
<dbReference type="STRING" id="448.Lery_2012"/>